<dbReference type="InterPro" id="IPR056535">
    <property type="entry name" value="TPR_NUP160_M"/>
</dbReference>
<dbReference type="SUPFAM" id="SSF50978">
    <property type="entry name" value="WD40 repeat-like"/>
    <property type="match status" value="1"/>
</dbReference>
<accession>A0AAV7ZPN0</accession>
<keyword evidence="3" id="KW-0539">Nucleus</keyword>
<proteinExistence type="predicted"/>
<feature type="region of interest" description="Disordered" evidence="5">
    <location>
        <begin position="362"/>
        <end position="381"/>
    </location>
</feature>
<dbReference type="PANTHER" id="PTHR21286">
    <property type="entry name" value="NUCLEAR PORE COMPLEX PROTEIN NUP160"/>
    <property type="match status" value="1"/>
</dbReference>
<evidence type="ECO:0000256" key="2">
    <source>
        <dbReference type="ARBA" id="ARBA00022448"/>
    </source>
</evidence>
<dbReference type="PANTHER" id="PTHR21286:SF0">
    <property type="entry name" value="NUCLEAR PORE COMPLEX PROTEIN NUP160"/>
    <property type="match status" value="1"/>
</dbReference>
<dbReference type="Proteomes" id="UP001146793">
    <property type="component" value="Unassembled WGS sequence"/>
</dbReference>
<dbReference type="InterPro" id="IPR059141">
    <property type="entry name" value="Beta-prop_Nup120_160"/>
</dbReference>
<organism evidence="9 10">
    <name type="scientific">Anaeramoeba flamelloides</name>
    <dbReference type="NCBI Taxonomy" id="1746091"/>
    <lineage>
        <taxon>Eukaryota</taxon>
        <taxon>Metamonada</taxon>
        <taxon>Anaeramoebidae</taxon>
        <taxon>Anaeramoeba</taxon>
    </lineage>
</organism>
<dbReference type="InterPro" id="IPR036322">
    <property type="entry name" value="WD40_repeat_dom_sf"/>
</dbReference>
<feature type="compositionally biased region" description="Low complexity" evidence="5">
    <location>
        <begin position="362"/>
        <end position="374"/>
    </location>
</feature>
<gene>
    <name evidence="9" type="ORF">M0812_12511</name>
</gene>
<evidence type="ECO:0000256" key="1">
    <source>
        <dbReference type="ARBA" id="ARBA00004123"/>
    </source>
</evidence>
<feature type="domain" description="Nucleoporin Nup120/160 beta-propeller" evidence="6">
    <location>
        <begin position="56"/>
        <end position="582"/>
    </location>
</feature>
<dbReference type="GO" id="GO:0017056">
    <property type="term" value="F:structural constituent of nuclear pore"/>
    <property type="evidence" value="ECO:0007669"/>
    <property type="project" value="TreeGrafter"/>
</dbReference>
<reference evidence="9" key="1">
    <citation type="submission" date="2022-08" db="EMBL/GenBank/DDBJ databases">
        <title>Novel sulphate-reducing endosymbionts in the free-living metamonad Anaeramoeba.</title>
        <authorList>
            <person name="Jerlstrom-Hultqvist J."/>
            <person name="Cepicka I."/>
            <person name="Gallot-Lavallee L."/>
            <person name="Salas-Leiva D."/>
            <person name="Curtis B.A."/>
            <person name="Zahonova K."/>
            <person name="Pipaliya S."/>
            <person name="Dacks J."/>
            <person name="Roger A.J."/>
        </authorList>
    </citation>
    <scope>NUCLEOTIDE SEQUENCE</scope>
    <source>
        <strain evidence="9">Busselton2</strain>
    </source>
</reference>
<keyword evidence="2" id="KW-0813">Transport</keyword>
<evidence type="ECO:0000256" key="3">
    <source>
        <dbReference type="ARBA" id="ARBA00023242"/>
    </source>
</evidence>
<feature type="region of interest" description="Disordered" evidence="5">
    <location>
        <begin position="655"/>
        <end position="674"/>
    </location>
</feature>
<evidence type="ECO:0000259" key="6">
    <source>
        <dbReference type="Pfam" id="PF11715"/>
    </source>
</evidence>
<evidence type="ECO:0000259" key="7">
    <source>
        <dbReference type="Pfam" id="PF23347"/>
    </source>
</evidence>
<keyword evidence="4" id="KW-0175">Coiled coil</keyword>
<evidence type="ECO:0000259" key="8">
    <source>
        <dbReference type="Pfam" id="PF23354"/>
    </source>
</evidence>
<feature type="domain" description="NUP160 middle TPR" evidence="8">
    <location>
        <begin position="934"/>
        <end position="1231"/>
    </location>
</feature>
<feature type="coiled-coil region" evidence="4">
    <location>
        <begin position="455"/>
        <end position="482"/>
    </location>
</feature>
<dbReference type="Pfam" id="PF23347">
    <property type="entry name" value="TPR_Nup160_C"/>
    <property type="match status" value="1"/>
</dbReference>
<sequence length="1525" mass="180810">MNFSEIILKSQLDSTNTRVIQIEPPKTGSTKLKKEAVPTKIFGGVFYLNHENKNNFLSWNVNGTYLEIVHDSLDHDLEHNSITLSFSNDIKVGCVDFYQEQETTNSLTQSLGVFVSTIDSIIYHIHFDSALVIENKSTMTKTYSSFLSTFDGLCNYFLIPTEYYITALKAKDRQNIITGTSAGNLLLFRFVKHELQTIEISHKTLTGKLWKIIPSFNNKNIENAILSIDYYESETSNQTFVFTQSCDNKLRIWDLNHQKCINGIELNLETDEERIIKFDNLTNKLKIYPNLNAFQNKTLIIIHSTLFETAKFYLFEFDEENLTVGKYLTLNSSPKGEIIDFTLDTTDEILFCISYENMYSQNRNNNNNNSNNNNKRSKQKKNKIEKDNYYIYYNNAIISFETYLETPWKECFTLLNELPKIPFWEDFSNKEEEVIFEEFFDLIFERGYFYKEILIKSIELILKEKKINLNNLNVNFNMINNKKQKQITKYNLQDFKRYCEMIINYEQEKLIEKNQLTNKKFKKNDYCFICFNFFQNLLKKCNSIWKIQNQPLSINYDQKTCLAIIQKKKNNLNILRKCSNFESLLGIIELISLDVECSIDTHFEIPLIECFSFIRKTTRNYLKDEFILDLIQLKDPIESCSEKLSNLISYQLNQSQSGNNNDSKHNINSNSNINNNKNNNNLNFVYELIELYNKIENPIQQILKMLTYFEMIPNEDLNMSNKDIETKNKFKYINKSFKLRDRLSNKLIDNILFYSFQQIISHNFYFIIDLFFLIIFVYKFNMDSNIIETKEYKVLINEIIPRIKNILNNYLPLYWLSRMKFFTIQSNQDPNIIKIGENNKNDNDLLKINNISKIITKNNNNNRKKNTEQYILKMFITQNRKDINKKLINSIILEKEEEEYFLKEIPTNSEILNLLMRTVNEYFWLFPQQNIVLKILKFLNERKQYQYICDFVSVINHIYYNFRNDWYHAIAQLNLNNLEKAFQLFQKSSLRVDGKDNWFLNTHSFDNNDNSSRSTSRGGGGGGGQNKKYKNHKYALIDYFLLVIDHFEMMTNKSTKELKKRIFDYIIKISNYAIYCVGINNPKSSIFYSKIFYHSINNEDYEQAYSTIINNPNSKISEKCLKHLILIMCNGTNNKESLLFKIISPKYYNILTETLQWKAKSIKITNLFIENKSKNYYLSLFSFLIQTNNFREASKIMFELATRIQSLYALTNSLIILSEIENYLLTSLNCLLIVERDFAWFLSEKIIDPREKIDSEIGYFQESNKRKYNQKKKKPNQFQLQEVNDSNSEKEIITPKKIKSKYLFFSSLNKLEKDFNITLPIDISFDELIFQYLIKYLLFDLVFAIATHEELDLIKIFKQVTKTCIKIQSKNIDYKPQIIKNALAKLQYYTIKLDSKETNFAYHNIVFATILSNNFNNPKKLIKIPFWLIKSYNEIDTEGLLRNYIQFQLFDKAVNIAIQMISNVERKFETVNKFFPNSVHLPYFLFDNLLKELNNLENGDRLIREFKFRLNYILQKMNQISNVLK</sequence>
<feature type="domain" description="NUP160 C-terminal TPR" evidence="7">
    <location>
        <begin position="1327"/>
        <end position="1516"/>
    </location>
</feature>
<evidence type="ECO:0000256" key="4">
    <source>
        <dbReference type="SAM" id="Coils"/>
    </source>
</evidence>
<name>A0AAV7ZPN0_9EUKA</name>
<dbReference type="Pfam" id="PF23354">
    <property type="entry name" value="TPR_NUP160_120_M"/>
    <property type="match status" value="1"/>
</dbReference>
<evidence type="ECO:0000256" key="5">
    <source>
        <dbReference type="SAM" id="MobiDB-lite"/>
    </source>
</evidence>
<comment type="caution">
    <text evidence="9">The sequence shown here is derived from an EMBL/GenBank/DDBJ whole genome shotgun (WGS) entry which is preliminary data.</text>
</comment>
<dbReference type="Pfam" id="PF11715">
    <property type="entry name" value="Beta-prop_Nup120_160"/>
    <property type="match status" value="1"/>
</dbReference>
<comment type="subcellular location">
    <subcellularLocation>
        <location evidence="1">Nucleus</location>
    </subcellularLocation>
</comment>
<protein>
    <submittedName>
        <fullName evidence="9">Nuclear pore complex protein nup160</fullName>
    </submittedName>
</protein>
<evidence type="ECO:0000313" key="9">
    <source>
        <dbReference type="EMBL" id="KAJ3442766.1"/>
    </source>
</evidence>
<evidence type="ECO:0000313" key="10">
    <source>
        <dbReference type="Proteomes" id="UP001146793"/>
    </source>
</evidence>
<dbReference type="GO" id="GO:0005643">
    <property type="term" value="C:nuclear pore"/>
    <property type="evidence" value="ECO:0007669"/>
    <property type="project" value="TreeGrafter"/>
</dbReference>
<dbReference type="EMBL" id="JANTQA010000026">
    <property type="protein sequence ID" value="KAJ3442766.1"/>
    <property type="molecule type" value="Genomic_DNA"/>
</dbReference>
<dbReference type="InterPro" id="IPR056536">
    <property type="entry name" value="TPR_NUP160_C"/>
</dbReference>
<dbReference type="InterPro" id="IPR021717">
    <property type="entry name" value="Nucleoporin_Nup160"/>
</dbReference>